<accession>A0ABV0PH32</accession>
<evidence type="ECO:0000313" key="1">
    <source>
        <dbReference type="EMBL" id="MEQ2182778.1"/>
    </source>
</evidence>
<keyword evidence="2" id="KW-1185">Reference proteome</keyword>
<comment type="caution">
    <text evidence="1">The sequence shown here is derived from an EMBL/GenBank/DDBJ whole genome shotgun (WGS) entry which is preliminary data.</text>
</comment>
<sequence>MSFHNQAFPPWKPLQDAGTIRMRSDPQCAAVVLLMNTLYASPENRCWPSSEEVLILRNSPYACVLAYMGLGDTESIGRCYEQLGRLVFLLRRQQVLHMQHLTACPWHN</sequence>
<dbReference type="Proteomes" id="UP001476798">
    <property type="component" value="Unassembled WGS sequence"/>
</dbReference>
<evidence type="ECO:0000313" key="2">
    <source>
        <dbReference type="Proteomes" id="UP001476798"/>
    </source>
</evidence>
<name>A0ABV0PH32_9TELE</name>
<proteinExistence type="predicted"/>
<dbReference type="EMBL" id="JAHRIO010073036">
    <property type="protein sequence ID" value="MEQ2182778.1"/>
    <property type="molecule type" value="Genomic_DNA"/>
</dbReference>
<protein>
    <submittedName>
        <fullName evidence="1">Uncharacterized protein</fullName>
    </submittedName>
</protein>
<reference evidence="1 2" key="1">
    <citation type="submission" date="2021-06" db="EMBL/GenBank/DDBJ databases">
        <authorList>
            <person name="Palmer J.M."/>
        </authorList>
    </citation>
    <scope>NUCLEOTIDE SEQUENCE [LARGE SCALE GENOMIC DNA]</scope>
    <source>
        <strain evidence="1 2">GA_2019</strain>
        <tissue evidence="1">Muscle</tissue>
    </source>
</reference>
<gene>
    <name evidence="1" type="ORF">GOODEAATRI_025739</name>
</gene>
<organism evidence="1 2">
    <name type="scientific">Goodea atripinnis</name>
    <dbReference type="NCBI Taxonomy" id="208336"/>
    <lineage>
        <taxon>Eukaryota</taxon>
        <taxon>Metazoa</taxon>
        <taxon>Chordata</taxon>
        <taxon>Craniata</taxon>
        <taxon>Vertebrata</taxon>
        <taxon>Euteleostomi</taxon>
        <taxon>Actinopterygii</taxon>
        <taxon>Neopterygii</taxon>
        <taxon>Teleostei</taxon>
        <taxon>Neoteleostei</taxon>
        <taxon>Acanthomorphata</taxon>
        <taxon>Ovalentaria</taxon>
        <taxon>Atherinomorphae</taxon>
        <taxon>Cyprinodontiformes</taxon>
        <taxon>Goodeidae</taxon>
        <taxon>Goodea</taxon>
    </lineage>
</organism>